<gene>
    <name evidence="2" type="ORF">AArc1_3073</name>
</gene>
<dbReference type="GeneID" id="37639840"/>
<feature type="transmembrane region" description="Helical" evidence="1">
    <location>
        <begin position="7"/>
        <end position="27"/>
    </location>
</feature>
<dbReference type="EMBL" id="CP024047">
    <property type="protein sequence ID" value="AXR79379.1"/>
    <property type="molecule type" value="Genomic_DNA"/>
</dbReference>
<sequence length="138" mass="14480">MLSRENRVIGASIALLVAIALVVLPVAEDTLGLALSDQPLAAFVLFAGLAVLGPQLYLARTDEEISPRTRVRFAVVVSAVFALTFAEPGAVDWSEGTALLADLETLQHAVLVVVAVGSLVGLVCYEFVAGYRGRVVST</sequence>
<dbReference type="RefSeq" id="WP_117365348.1">
    <property type="nucleotide sequence ID" value="NZ_CP024047.1"/>
</dbReference>
<feature type="transmembrane region" description="Helical" evidence="1">
    <location>
        <begin position="70"/>
        <end position="86"/>
    </location>
</feature>
<accession>A0A346PIN4</accession>
<dbReference type="KEGG" id="nan:AArc1_3073"/>
<reference evidence="3" key="1">
    <citation type="submission" date="2017-10" db="EMBL/GenBank/DDBJ databases">
        <title>Phenotypic and genomic properties of facultatively anaerobic sulfur-reducing natronoarchaea from hypersaline soda lakes.</title>
        <authorList>
            <person name="Sorokin D.Y."/>
            <person name="Kublanov I.V."/>
            <person name="Roman P."/>
            <person name="Sinninghe Damste J.S."/>
            <person name="Golyshin P.N."/>
            <person name="Rojo D."/>
            <person name="Ciordia S."/>
            <person name="Mena Md.C."/>
            <person name="Ferrer M."/>
            <person name="Messina E."/>
            <person name="Smedile F."/>
            <person name="La Spada G."/>
            <person name="La Cono V."/>
            <person name="Yakimov M.M."/>
        </authorList>
    </citation>
    <scope>NUCLEOTIDE SEQUENCE [LARGE SCALE GENOMIC DNA]</scope>
    <source>
        <strain evidence="3">AArc1</strain>
    </source>
</reference>
<keyword evidence="1" id="KW-0472">Membrane</keyword>
<evidence type="ECO:0000313" key="3">
    <source>
        <dbReference type="Proteomes" id="UP000258707"/>
    </source>
</evidence>
<evidence type="ECO:0000256" key="1">
    <source>
        <dbReference type="SAM" id="Phobius"/>
    </source>
</evidence>
<keyword evidence="1" id="KW-1133">Transmembrane helix</keyword>
<dbReference type="Proteomes" id="UP000258707">
    <property type="component" value="Chromosome"/>
</dbReference>
<organism evidence="2 3">
    <name type="scientific">Natrarchaeobaculum sulfurireducens</name>
    <dbReference type="NCBI Taxonomy" id="2044521"/>
    <lineage>
        <taxon>Archaea</taxon>
        <taxon>Methanobacteriati</taxon>
        <taxon>Methanobacteriota</taxon>
        <taxon>Stenosarchaea group</taxon>
        <taxon>Halobacteria</taxon>
        <taxon>Halobacteriales</taxon>
        <taxon>Natrialbaceae</taxon>
        <taxon>Natrarchaeobaculum</taxon>
    </lineage>
</organism>
<evidence type="ECO:0000313" key="2">
    <source>
        <dbReference type="EMBL" id="AXR79379.1"/>
    </source>
</evidence>
<proteinExistence type="predicted"/>
<dbReference type="AlphaFoldDB" id="A0A346PIN4"/>
<name>A0A346PIN4_9EURY</name>
<protein>
    <submittedName>
        <fullName evidence="2">Uncharacterized protein</fullName>
    </submittedName>
</protein>
<feature type="transmembrane region" description="Helical" evidence="1">
    <location>
        <begin position="39"/>
        <end position="58"/>
    </location>
</feature>
<feature type="transmembrane region" description="Helical" evidence="1">
    <location>
        <begin position="106"/>
        <end position="128"/>
    </location>
</feature>
<keyword evidence="1" id="KW-0812">Transmembrane</keyword>